<proteinExistence type="predicted"/>
<dbReference type="Proteomes" id="UP001159428">
    <property type="component" value="Unassembled WGS sequence"/>
</dbReference>
<reference evidence="2 3" key="1">
    <citation type="submission" date="2022-05" db="EMBL/GenBank/DDBJ databases">
        <authorList>
            <consortium name="Genoscope - CEA"/>
            <person name="William W."/>
        </authorList>
    </citation>
    <scope>NUCLEOTIDE SEQUENCE [LARGE SCALE GENOMIC DNA]</scope>
</reference>
<sequence>MMGNLLSSLCPSCVKAEKSESSPKERLVGGDQNDRTYSSTQQDVTYPPTEQSRTWDSSEASSKSVYYTPSSSLTLSTMMDKPNNLLQPVEKESNAVPC</sequence>
<accession>A0AAU9X3Y7</accession>
<protein>
    <submittedName>
        <fullName evidence="2">Uncharacterized protein</fullName>
    </submittedName>
</protein>
<feature type="region of interest" description="Disordered" evidence="1">
    <location>
        <begin position="17"/>
        <end position="98"/>
    </location>
</feature>
<evidence type="ECO:0000313" key="2">
    <source>
        <dbReference type="EMBL" id="CAH3135513.1"/>
    </source>
</evidence>
<feature type="compositionally biased region" description="Basic and acidic residues" evidence="1">
    <location>
        <begin position="17"/>
        <end position="34"/>
    </location>
</feature>
<feature type="compositionally biased region" description="Low complexity" evidence="1">
    <location>
        <begin position="61"/>
        <end position="79"/>
    </location>
</feature>
<feature type="compositionally biased region" description="Polar residues" evidence="1">
    <location>
        <begin position="35"/>
        <end position="60"/>
    </location>
</feature>
<organism evidence="2 3">
    <name type="scientific">Pocillopora meandrina</name>
    <dbReference type="NCBI Taxonomy" id="46732"/>
    <lineage>
        <taxon>Eukaryota</taxon>
        <taxon>Metazoa</taxon>
        <taxon>Cnidaria</taxon>
        <taxon>Anthozoa</taxon>
        <taxon>Hexacorallia</taxon>
        <taxon>Scleractinia</taxon>
        <taxon>Astrocoeniina</taxon>
        <taxon>Pocilloporidae</taxon>
        <taxon>Pocillopora</taxon>
    </lineage>
</organism>
<evidence type="ECO:0000256" key="1">
    <source>
        <dbReference type="SAM" id="MobiDB-lite"/>
    </source>
</evidence>
<keyword evidence="3" id="KW-1185">Reference proteome</keyword>
<dbReference type="EMBL" id="CALNXJ010000029">
    <property type="protein sequence ID" value="CAH3135513.1"/>
    <property type="molecule type" value="Genomic_DNA"/>
</dbReference>
<evidence type="ECO:0000313" key="3">
    <source>
        <dbReference type="Proteomes" id="UP001159428"/>
    </source>
</evidence>
<feature type="compositionally biased region" description="Basic and acidic residues" evidence="1">
    <location>
        <begin position="89"/>
        <end position="98"/>
    </location>
</feature>
<dbReference type="AlphaFoldDB" id="A0AAU9X3Y7"/>
<gene>
    <name evidence="2" type="ORF">PMEA_00016255</name>
</gene>
<name>A0AAU9X3Y7_9CNID</name>
<comment type="caution">
    <text evidence="2">The sequence shown here is derived from an EMBL/GenBank/DDBJ whole genome shotgun (WGS) entry which is preliminary data.</text>
</comment>